<accession>A0ACC1NHM7</accession>
<proteinExistence type="predicted"/>
<comment type="caution">
    <text evidence="1">The sequence shown here is derived from an EMBL/GenBank/DDBJ whole genome shotgun (WGS) entry which is preliminary data.</text>
</comment>
<reference evidence="1" key="1">
    <citation type="submission" date="2022-08" db="EMBL/GenBank/DDBJ databases">
        <title>Genome Sequence of Lecanicillium fungicola.</title>
        <authorList>
            <person name="Buettner E."/>
        </authorList>
    </citation>
    <scope>NUCLEOTIDE SEQUENCE</scope>
    <source>
        <strain evidence="1">Babe33</strain>
    </source>
</reference>
<keyword evidence="2" id="KW-1185">Reference proteome</keyword>
<dbReference type="EMBL" id="JANJQO010000378">
    <property type="protein sequence ID" value="KAJ2978407.1"/>
    <property type="molecule type" value="Genomic_DNA"/>
</dbReference>
<dbReference type="Proteomes" id="UP001143910">
    <property type="component" value="Unassembled WGS sequence"/>
</dbReference>
<evidence type="ECO:0000313" key="2">
    <source>
        <dbReference type="Proteomes" id="UP001143910"/>
    </source>
</evidence>
<name>A0ACC1NHM7_9HYPO</name>
<organism evidence="1 2">
    <name type="scientific">Zarea fungicola</name>
    <dbReference type="NCBI Taxonomy" id="93591"/>
    <lineage>
        <taxon>Eukaryota</taxon>
        <taxon>Fungi</taxon>
        <taxon>Dikarya</taxon>
        <taxon>Ascomycota</taxon>
        <taxon>Pezizomycotina</taxon>
        <taxon>Sordariomycetes</taxon>
        <taxon>Hypocreomycetidae</taxon>
        <taxon>Hypocreales</taxon>
        <taxon>Cordycipitaceae</taxon>
        <taxon>Zarea</taxon>
    </lineage>
</organism>
<evidence type="ECO:0000313" key="1">
    <source>
        <dbReference type="EMBL" id="KAJ2978407.1"/>
    </source>
</evidence>
<sequence>MSSKQQLEHLELAKTDTSVLVEADLQKPSRPASPHDCVPSSSTSPTSAEEASMPLAKAIALYPKVVGYYLCLTLVVVGWGFDLAVIGSITGVDAFKDDYGEIYGGATIIPARWLAMWLASTPMGMVLGSMSGGILQDRVGRRLSLTTGSIILAVSVAIIFFSFLPTQIEGMRAMFFVGKVLQGYAVGILKVTAMTFISETAPVALRGSSMALFPAGTLFGQLVGAIVVFVVNKADSKPAYLGAFGSQWILALAPFVLSCVMPESPAYLEAKSQSDKAAQAAHRLYAPRVDPLPILERMRLTIAEEKAINESVSYLSCFNMENRRRTFIVIMVNLFPALFGLELVSKSSYFVQTLGMESSTSLIFLIAGIVAGCVANGVGLYILSRVGRRPVSLISLSIAAILWGVMGVAGFWKGAAVYWIACGTMTTVIIACGMGVWPAAYAVMGEVSSLQMRSKTQAIGGVVQQGSSTVVSVILPYLFNPDAGNLGAKTGFLYVGTCILAIVLTWFVLPEMKGRTAMEIDQMFNQNIATRRFSSWQPDGRQSE</sequence>
<gene>
    <name evidence="1" type="ORF">NQ176_g3833</name>
</gene>
<protein>
    <submittedName>
        <fullName evidence="1">Uncharacterized protein</fullName>
    </submittedName>
</protein>